<reference evidence="3 4" key="1">
    <citation type="submission" date="2024-05" db="EMBL/GenBank/DDBJ databases">
        <title>Genetic variation in Jamaican populations of the coffee berry borer (Hypothenemus hampei).</title>
        <authorList>
            <person name="Errbii M."/>
            <person name="Myrie A."/>
        </authorList>
    </citation>
    <scope>NUCLEOTIDE SEQUENCE [LARGE SCALE GENOMIC DNA]</scope>
    <source>
        <strain evidence="3">JA-Hopewell-2020-01-JO</strain>
        <tissue evidence="3">Whole body</tissue>
    </source>
</reference>
<protein>
    <submittedName>
        <fullName evidence="3">Uncharacterized protein</fullName>
    </submittedName>
</protein>
<feature type="compositionally biased region" description="Basic and acidic residues" evidence="1">
    <location>
        <begin position="71"/>
        <end position="86"/>
    </location>
</feature>
<dbReference type="EMBL" id="JBDJPC010000001">
    <property type="protein sequence ID" value="KAL1517958.1"/>
    <property type="molecule type" value="Genomic_DNA"/>
</dbReference>
<evidence type="ECO:0000256" key="2">
    <source>
        <dbReference type="SAM" id="SignalP"/>
    </source>
</evidence>
<evidence type="ECO:0000313" key="4">
    <source>
        <dbReference type="Proteomes" id="UP001566132"/>
    </source>
</evidence>
<keyword evidence="4" id="KW-1185">Reference proteome</keyword>
<proteinExistence type="predicted"/>
<comment type="caution">
    <text evidence="3">The sequence shown here is derived from an EMBL/GenBank/DDBJ whole genome shotgun (WGS) entry which is preliminary data.</text>
</comment>
<feature type="region of interest" description="Disordered" evidence="1">
    <location>
        <begin position="71"/>
        <end position="116"/>
    </location>
</feature>
<keyword evidence="2" id="KW-0732">Signal</keyword>
<gene>
    <name evidence="3" type="ORF">ABEB36_001652</name>
</gene>
<dbReference type="Proteomes" id="UP001566132">
    <property type="component" value="Unassembled WGS sequence"/>
</dbReference>
<evidence type="ECO:0000313" key="3">
    <source>
        <dbReference type="EMBL" id="KAL1517958.1"/>
    </source>
</evidence>
<organism evidence="3 4">
    <name type="scientific">Hypothenemus hampei</name>
    <name type="common">Coffee berry borer</name>
    <dbReference type="NCBI Taxonomy" id="57062"/>
    <lineage>
        <taxon>Eukaryota</taxon>
        <taxon>Metazoa</taxon>
        <taxon>Ecdysozoa</taxon>
        <taxon>Arthropoda</taxon>
        <taxon>Hexapoda</taxon>
        <taxon>Insecta</taxon>
        <taxon>Pterygota</taxon>
        <taxon>Neoptera</taxon>
        <taxon>Endopterygota</taxon>
        <taxon>Coleoptera</taxon>
        <taxon>Polyphaga</taxon>
        <taxon>Cucujiformia</taxon>
        <taxon>Curculionidae</taxon>
        <taxon>Scolytinae</taxon>
        <taxon>Hypothenemus</taxon>
    </lineage>
</organism>
<dbReference type="AlphaFoldDB" id="A0ABD1FH42"/>
<accession>A0ABD1FH42</accession>
<feature type="compositionally biased region" description="Basic residues" evidence="1">
    <location>
        <begin position="96"/>
        <end position="115"/>
    </location>
</feature>
<sequence>MPFELLLAALSLLAIISYAQGGSYHHVHHRIHVPQKIKTIYHTKIIKVPEHHHHFHEKEKIIIEKEKPKNEHHTITVIKGDDHNDWDSGLESSNYYKKKRNAQHPHQSNKGHKKGFTQMSFKCKKKIVLPPKTAL</sequence>
<feature type="signal peptide" evidence="2">
    <location>
        <begin position="1"/>
        <end position="21"/>
    </location>
</feature>
<name>A0ABD1FH42_HYPHA</name>
<evidence type="ECO:0000256" key="1">
    <source>
        <dbReference type="SAM" id="MobiDB-lite"/>
    </source>
</evidence>
<feature type="chain" id="PRO_5044797789" evidence="2">
    <location>
        <begin position="22"/>
        <end position="135"/>
    </location>
</feature>